<comment type="pathway">
    <text evidence="1">Isoprenoid biosynthesis; isopentenyl diphosphate biosynthesis via mevalonate pathway.</text>
</comment>
<evidence type="ECO:0000256" key="9">
    <source>
        <dbReference type="ARBA" id="ARBA00047176"/>
    </source>
</evidence>
<dbReference type="GO" id="GO:0016829">
    <property type="term" value="F:lyase activity"/>
    <property type="evidence" value="ECO:0007669"/>
    <property type="project" value="UniProtKB-KW"/>
</dbReference>
<evidence type="ECO:0000256" key="4">
    <source>
        <dbReference type="ARBA" id="ARBA00023239"/>
    </source>
</evidence>
<dbReference type="GO" id="GO:0008299">
    <property type="term" value="P:isoprenoid biosynthetic process"/>
    <property type="evidence" value="ECO:0007669"/>
    <property type="project" value="UniProtKB-KW"/>
</dbReference>
<dbReference type="Pfam" id="PF04412">
    <property type="entry name" value="AcnX"/>
    <property type="match status" value="1"/>
</dbReference>
<comment type="caution">
    <text evidence="12">The sequence shown here is derived from an EMBL/GenBank/DDBJ whole genome shotgun (WGS) entry which is preliminary data.</text>
</comment>
<evidence type="ECO:0000256" key="7">
    <source>
        <dbReference type="ARBA" id="ARBA00046333"/>
    </source>
</evidence>
<evidence type="ECO:0000256" key="2">
    <source>
        <dbReference type="ARBA" id="ARBA00023004"/>
    </source>
</evidence>
<dbReference type="EMBL" id="QZAB01000084">
    <property type="protein sequence ID" value="RQD91248.1"/>
    <property type="molecule type" value="Genomic_DNA"/>
</dbReference>
<comment type="similarity">
    <text evidence="7">Belongs to the AcnX type II large subunit family.</text>
</comment>
<sequence>MYLTREEENILNGEYGTTLQKAIEILVALGDIYGADSLIPIKSAQIAGVSYKTIGDAGLEWISSLKGTVKVPSVLNPAGMDLEDWAGMGIPESFAIKQKEIIKAYSELGIRVECTCTPYYLQGFDLSLGEHIAWSESSAVSYANSVIGARTNREGGPSALSAALIGKTGNYGFHLDQNRVPTISVNVECDISSSDYGALGYIVGKMISNKVPLFNLKSNPKKVDLKSLGAAMAASGSVALYHVKDVTPEQLHMNFDTPEETIVIEEEQIREVYESKASFKNNCDIVALGCPHCSVEELEEIASLLEGKTVNKEFWVCTSREVANNSGDIISRIEKSGAKVLCDTCMVVSPASENYRCMAVNSGKAFNYIPGMCKIESMYATLEECIDEAGDRN</sequence>
<evidence type="ECO:0000256" key="3">
    <source>
        <dbReference type="ARBA" id="ARBA00023229"/>
    </source>
</evidence>
<dbReference type="AlphaFoldDB" id="A0A3R7XVQ9"/>
<dbReference type="InterPro" id="IPR007506">
    <property type="entry name" value="PMDh-L-like_dom"/>
</dbReference>
<evidence type="ECO:0000256" key="8">
    <source>
        <dbReference type="ARBA" id="ARBA00046520"/>
    </source>
</evidence>
<dbReference type="CDD" id="cd01355">
    <property type="entry name" value="AcnX"/>
    <property type="match status" value="1"/>
</dbReference>
<comment type="subunit">
    <text evidence="8">Heterodimer composed of a large subunit (PMDh-L) and a small subunit (PMDh-S).</text>
</comment>
<keyword evidence="3" id="KW-0414">Isoprene biosynthesis</keyword>
<keyword evidence="2" id="KW-0408">Iron</keyword>
<dbReference type="PANTHER" id="PTHR36577:SF3">
    <property type="entry name" value="DUF521 DOMAIN PROTEIN (AFU_ORTHOLOGUE AFUA_6G00490)"/>
    <property type="match status" value="1"/>
</dbReference>
<organism evidence="12 13">
    <name type="scientific">Methanosalsum natronophilum</name>
    <dbReference type="NCBI Taxonomy" id="768733"/>
    <lineage>
        <taxon>Archaea</taxon>
        <taxon>Methanobacteriati</taxon>
        <taxon>Methanobacteriota</taxon>
        <taxon>Stenosarchaea group</taxon>
        <taxon>Methanomicrobia</taxon>
        <taxon>Methanosarcinales</taxon>
        <taxon>Methanosarcinaceae</taxon>
        <taxon>Methanosalsum</taxon>
    </lineage>
</organism>
<dbReference type="EC" id="4.2.1.182" evidence="9"/>
<evidence type="ECO:0000256" key="6">
    <source>
        <dbReference type="ARBA" id="ARBA00045299"/>
    </source>
</evidence>
<comment type="function">
    <text evidence="6">Component of a hydro-lyase that catalyzes the dehydration of mevalonate 5-phosphate (MVA5P) to form trans-anhydromevalonate 5-phosphate (tAHMP). Involved in the archaeal mevalonate (MVA) pathway, which provides fundamental precursors for isoprenoid biosynthesis, such as isopentenyl diphosphate (IPP) and dimethylallyl diphosphate (DMAPP).</text>
</comment>
<evidence type="ECO:0000256" key="5">
    <source>
        <dbReference type="ARBA" id="ARBA00045120"/>
    </source>
</evidence>
<evidence type="ECO:0000313" key="12">
    <source>
        <dbReference type="EMBL" id="RQD91248.1"/>
    </source>
</evidence>
<gene>
    <name evidence="12" type="ORF">D5R95_01240</name>
</gene>
<evidence type="ECO:0000256" key="10">
    <source>
        <dbReference type="ARBA" id="ARBA00047196"/>
    </source>
</evidence>
<comment type="catalytic activity">
    <reaction evidence="5">
        <text>(R)-5-phosphomevalonate = (2E)-3-methyl-5-phosphooxypent-2-enoate + H2O</text>
        <dbReference type="Rhea" id="RHEA:78975"/>
        <dbReference type="ChEBI" id="CHEBI:15377"/>
        <dbReference type="ChEBI" id="CHEBI:58146"/>
        <dbReference type="ChEBI" id="CHEBI:229665"/>
        <dbReference type="EC" id="4.2.1.182"/>
    </reaction>
    <physiologicalReaction direction="left-to-right" evidence="5">
        <dbReference type="Rhea" id="RHEA:78976"/>
    </physiologicalReaction>
</comment>
<name>A0A3R7XVQ9_9EURY</name>
<dbReference type="PANTHER" id="PTHR36577">
    <property type="entry name" value="DUF521 DOMAIN PROTEIN (AFU_ORTHOLOGUE AFUA_6G00490)"/>
    <property type="match status" value="1"/>
</dbReference>
<evidence type="ECO:0000259" key="11">
    <source>
        <dbReference type="Pfam" id="PF04412"/>
    </source>
</evidence>
<evidence type="ECO:0000313" key="13">
    <source>
        <dbReference type="Proteomes" id="UP000284763"/>
    </source>
</evidence>
<protein>
    <recommendedName>
        <fullName evidence="10">Phosphomevalonate dehydratase large subunit</fullName>
        <ecNumber evidence="9">4.2.1.182</ecNumber>
    </recommendedName>
</protein>
<dbReference type="Proteomes" id="UP000284763">
    <property type="component" value="Unassembled WGS sequence"/>
</dbReference>
<feature type="domain" description="Phosphomevalonate dehydratase large subunit-like" evidence="11">
    <location>
        <begin position="1"/>
        <end position="387"/>
    </location>
</feature>
<evidence type="ECO:0000256" key="1">
    <source>
        <dbReference type="ARBA" id="ARBA00005092"/>
    </source>
</evidence>
<reference evidence="12 13" key="1">
    <citation type="submission" date="2018-08" db="EMBL/GenBank/DDBJ databases">
        <title>The metabolism and importance of syntrophic acetate oxidation coupled to methane or sulfide production in haloalkaline environments.</title>
        <authorList>
            <person name="Timmers P.H.A."/>
            <person name="Vavourakis C.D."/>
            <person name="Sorokin D.Y."/>
            <person name="Sinninghe Damste J.S."/>
            <person name="Muyzer G."/>
            <person name="Stams A.J.M."/>
            <person name="Plugge C.M."/>
        </authorList>
    </citation>
    <scope>NUCLEOTIDE SEQUENCE [LARGE SCALE GENOMIC DNA]</scope>
    <source>
        <strain evidence="12">MSAO_Arc3</strain>
    </source>
</reference>
<accession>A0A3R7XVQ9</accession>
<proteinExistence type="inferred from homology"/>
<keyword evidence="4" id="KW-0456">Lyase</keyword>